<evidence type="ECO:0000256" key="1">
    <source>
        <dbReference type="SAM" id="SignalP"/>
    </source>
</evidence>
<keyword evidence="3" id="KW-1185">Reference proteome</keyword>
<proteinExistence type="predicted"/>
<dbReference type="Gene3D" id="3.40.190.10">
    <property type="entry name" value="Periplasmic binding protein-like II"/>
    <property type="match status" value="1"/>
</dbReference>
<keyword evidence="1" id="KW-0732">Signal</keyword>
<feature type="chain" id="PRO_5047184336" evidence="1">
    <location>
        <begin position="22"/>
        <end position="275"/>
    </location>
</feature>
<reference evidence="2 3" key="1">
    <citation type="submission" date="2024-09" db="EMBL/GenBank/DDBJ databases">
        <authorList>
            <person name="Sun Q."/>
            <person name="Mori K."/>
        </authorList>
    </citation>
    <scope>NUCLEOTIDE SEQUENCE [LARGE SCALE GENOMIC DNA]</scope>
    <source>
        <strain evidence="2 3">CCM 8677</strain>
    </source>
</reference>
<dbReference type="Proteomes" id="UP001589844">
    <property type="component" value="Unassembled WGS sequence"/>
</dbReference>
<evidence type="ECO:0000313" key="3">
    <source>
        <dbReference type="Proteomes" id="UP001589844"/>
    </source>
</evidence>
<dbReference type="Pfam" id="PF12974">
    <property type="entry name" value="Phosphonate-bd"/>
    <property type="match status" value="1"/>
</dbReference>
<gene>
    <name evidence="2" type="ORF">ACFFJH_18320</name>
</gene>
<organism evidence="2 3">
    <name type="scientific">Undibacterium danionis</name>
    <dbReference type="NCBI Taxonomy" id="1812100"/>
    <lineage>
        <taxon>Bacteria</taxon>
        <taxon>Pseudomonadati</taxon>
        <taxon>Pseudomonadota</taxon>
        <taxon>Betaproteobacteria</taxon>
        <taxon>Burkholderiales</taxon>
        <taxon>Oxalobacteraceae</taxon>
        <taxon>Undibacterium</taxon>
    </lineage>
</organism>
<feature type="signal peptide" evidence="1">
    <location>
        <begin position="1"/>
        <end position="21"/>
    </location>
</feature>
<accession>A0ABV6ILM6</accession>
<comment type="caution">
    <text evidence="2">The sequence shown here is derived from an EMBL/GenBank/DDBJ whole genome shotgun (WGS) entry which is preliminary data.</text>
</comment>
<sequence>MRIIKFFICTVYLLLANIAHGQQAPLVLGVQEGSGSSGDSEYSVNKYKPFAELISKYLKREVKVMGLSPARQYSESELKSVDVLFSRPSSVSGFAMVKLGFLPVISFQTNAPTKIVLVGEPLAKNLLDPKSNQRFRVVLPSEGDSHDVAINMLTQRHIKLSDVTLQKVTLQGTIPFALESKLADIGVLKSDSSVMQSLKANKFVVLAESEPLPPWALLASGRLGAEFQEKLKLIMMSMNEHPEQKAYLKTLRITGLIDFNEAAYLNMNKLHVSLK</sequence>
<evidence type="ECO:0000313" key="2">
    <source>
        <dbReference type="EMBL" id="MFC0351779.1"/>
    </source>
</evidence>
<protein>
    <submittedName>
        <fullName evidence="2">Phosphate/phosphite/phosphonate ABC transporter substrate-binding protein</fullName>
    </submittedName>
</protein>
<dbReference type="EMBL" id="JBHLXJ010000032">
    <property type="protein sequence ID" value="MFC0351779.1"/>
    <property type="molecule type" value="Genomic_DNA"/>
</dbReference>
<dbReference type="RefSeq" id="WP_390214439.1">
    <property type="nucleotide sequence ID" value="NZ_JBHLXJ010000032.1"/>
</dbReference>
<name>A0ABV6ILM6_9BURK</name>